<proteinExistence type="predicted"/>
<sequence>MSLGLVNVTAFRVQIKEVDEDNWSGSEVVEEDLVRVCLPTAAAHLDLACGDANRRLTFTESSENPN</sequence>
<protein>
    <submittedName>
        <fullName evidence="1">Uncharacterized protein</fullName>
    </submittedName>
</protein>
<name>A0A8X8C7A3_POPTO</name>
<evidence type="ECO:0000313" key="1">
    <source>
        <dbReference type="EMBL" id="KAG6751446.1"/>
    </source>
</evidence>
<dbReference type="Proteomes" id="UP000886885">
    <property type="component" value="Chromosome 13A"/>
</dbReference>
<dbReference type="EMBL" id="JAAWWB010000025">
    <property type="protein sequence ID" value="KAG6751446.1"/>
    <property type="molecule type" value="Genomic_DNA"/>
</dbReference>
<accession>A0A8X8C7A3</accession>
<comment type="caution">
    <text evidence="1">The sequence shown here is derived from an EMBL/GenBank/DDBJ whole genome shotgun (WGS) entry which is preliminary data.</text>
</comment>
<keyword evidence="2" id="KW-1185">Reference proteome</keyword>
<organism evidence="1 2">
    <name type="scientific">Populus tomentosa</name>
    <name type="common">Chinese white poplar</name>
    <dbReference type="NCBI Taxonomy" id="118781"/>
    <lineage>
        <taxon>Eukaryota</taxon>
        <taxon>Viridiplantae</taxon>
        <taxon>Streptophyta</taxon>
        <taxon>Embryophyta</taxon>
        <taxon>Tracheophyta</taxon>
        <taxon>Spermatophyta</taxon>
        <taxon>Magnoliopsida</taxon>
        <taxon>eudicotyledons</taxon>
        <taxon>Gunneridae</taxon>
        <taxon>Pentapetalae</taxon>
        <taxon>rosids</taxon>
        <taxon>fabids</taxon>
        <taxon>Malpighiales</taxon>
        <taxon>Salicaceae</taxon>
        <taxon>Saliceae</taxon>
        <taxon>Populus</taxon>
    </lineage>
</organism>
<gene>
    <name evidence="1" type="ORF">POTOM_043634</name>
</gene>
<evidence type="ECO:0000313" key="2">
    <source>
        <dbReference type="Proteomes" id="UP000886885"/>
    </source>
</evidence>
<dbReference type="AlphaFoldDB" id="A0A8X8C7A3"/>
<reference evidence="1" key="1">
    <citation type="journal article" date="2020" name="bioRxiv">
        <title>Hybrid origin of Populus tomentosa Carr. identified through genome sequencing and phylogenomic analysis.</title>
        <authorList>
            <person name="An X."/>
            <person name="Gao K."/>
            <person name="Chen Z."/>
            <person name="Li J."/>
            <person name="Yang X."/>
            <person name="Yang X."/>
            <person name="Zhou J."/>
            <person name="Guo T."/>
            <person name="Zhao T."/>
            <person name="Huang S."/>
            <person name="Miao D."/>
            <person name="Khan W.U."/>
            <person name="Rao P."/>
            <person name="Ye M."/>
            <person name="Lei B."/>
            <person name="Liao W."/>
            <person name="Wang J."/>
            <person name="Ji L."/>
            <person name="Li Y."/>
            <person name="Guo B."/>
            <person name="Mustafa N.S."/>
            <person name="Li S."/>
            <person name="Yun Q."/>
            <person name="Keller S.R."/>
            <person name="Mao J."/>
            <person name="Zhang R."/>
            <person name="Strauss S.H."/>
        </authorList>
    </citation>
    <scope>NUCLEOTIDE SEQUENCE</scope>
    <source>
        <strain evidence="1">GM15</strain>
        <tissue evidence="1">Leaf</tissue>
    </source>
</reference>